<keyword evidence="1" id="KW-0732">Signal</keyword>
<dbReference type="SUPFAM" id="SSF52833">
    <property type="entry name" value="Thioredoxin-like"/>
    <property type="match status" value="1"/>
</dbReference>
<proteinExistence type="predicted"/>
<organism evidence="3 4">
    <name type="scientific">Peptoniphilus hominis</name>
    <name type="common">ex Hitch et al. 2025</name>
    <dbReference type="NCBI Taxonomy" id="3133174"/>
    <lineage>
        <taxon>Bacteria</taxon>
        <taxon>Bacillati</taxon>
        <taxon>Bacillota</taxon>
        <taxon>Tissierellia</taxon>
        <taxon>Tissierellales</taxon>
        <taxon>Peptoniphilaceae</taxon>
        <taxon>Peptoniphilus</taxon>
    </lineage>
</organism>
<reference evidence="3 4" key="1">
    <citation type="submission" date="2024-03" db="EMBL/GenBank/DDBJ databases">
        <title>Human intestinal bacterial collection.</title>
        <authorList>
            <person name="Pauvert C."/>
            <person name="Hitch T.C.A."/>
            <person name="Clavel T."/>
        </authorList>
    </citation>
    <scope>NUCLEOTIDE SEQUENCE [LARGE SCALE GENOMIC DNA]</scope>
    <source>
        <strain evidence="3 4">CLA-SR-H025</strain>
    </source>
</reference>
<feature type="chain" id="PRO_5046238892" evidence="1">
    <location>
        <begin position="23"/>
        <end position="309"/>
    </location>
</feature>
<dbReference type="PROSITE" id="PS51354">
    <property type="entry name" value="GLUTAREDOXIN_2"/>
    <property type="match status" value="1"/>
</dbReference>
<accession>A0ABV1CCJ4</accession>
<name>A0ABV1CCJ4_9FIRM</name>
<sequence>MKKFAVVLLALLIFTSPITALANSNEGKEENKAKVSKLESDERMAKTSGEKVRFDGKDIKINSYLINRSNYVRIRDAAALLKDTPAKFMVSYDNESQKVIITKGQNQKEDFTYVEKREEEKIAKTNKQKIVDSQGKDIELNGYFIDGYNYFRLRDLAKILDFGVAYDFKTQTVLLDSKDAKIEDIYEEGYFTAPINKIKTKAGEEDIRFLIYGFEECPYCQKLKAYLDNKGIKYIARDIRDSEGKKDEIFEKYYKDMTEYNDRVYYPTHIMTLEKDGKSIDKCVVGFEEKQYDEIFKQIEENTYFVENK</sequence>
<keyword evidence="4" id="KW-1185">Reference proteome</keyword>
<dbReference type="EMBL" id="JBBMFO010000004">
    <property type="protein sequence ID" value="MEQ2400530.1"/>
    <property type="molecule type" value="Genomic_DNA"/>
</dbReference>
<feature type="domain" description="Glutaredoxin" evidence="2">
    <location>
        <begin position="211"/>
        <end position="251"/>
    </location>
</feature>
<evidence type="ECO:0000313" key="4">
    <source>
        <dbReference type="Proteomes" id="UP001447979"/>
    </source>
</evidence>
<dbReference type="Gene3D" id="3.40.30.10">
    <property type="entry name" value="Glutaredoxin"/>
    <property type="match status" value="1"/>
</dbReference>
<dbReference type="RefSeq" id="WP_349170117.1">
    <property type="nucleotide sequence ID" value="NZ_JBBMFO010000004.1"/>
</dbReference>
<comment type="caution">
    <text evidence="3">The sequence shown here is derived from an EMBL/GenBank/DDBJ whole genome shotgun (WGS) entry which is preliminary data.</text>
</comment>
<dbReference type="InterPro" id="IPR036249">
    <property type="entry name" value="Thioredoxin-like_sf"/>
</dbReference>
<evidence type="ECO:0000256" key="1">
    <source>
        <dbReference type="SAM" id="SignalP"/>
    </source>
</evidence>
<evidence type="ECO:0000313" key="3">
    <source>
        <dbReference type="EMBL" id="MEQ2400530.1"/>
    </source>
</evidence>
<gene>
    <name evidence="3" type="ORF">WMO19_02785</name>
</gene>
<dbReference type="InterPro" id="IPR002109">
    <property type="entry name" value="Glutaredoxin"/>
</dbReference>
<dbReference type="Pfam" id="PF00462">
    <property type="entry name" value="Glutaredoxin"/>
    <property type="match status" value="1"/>
</dbReference>
<protein>
    <submittedName>
        <fullName evidence="3">Glutaredoxin domain-containing protein</fullName>
    </submittedName>
</protein>
<feature type="signal peptide" evidence="1">
    <location>
        <begin position="1"/>
        <end position="22"/>
    </location>
</feature>
<dbReference type="Proteomes" id="UP001447979">
    <property type="component" value="Unassembled WGS sequence"/>
</dbReference>
<evidence type="ECO:0000259" key="2">
    <source>
        <dbReference type="Pfam" id="PF00462"/>
    </source>
</evidence>